<evidence type="ECO:0000313" key="2">
    <source>
        <dbReference type="EMBL" id="MDW0112253.1"/>
    </source>
</evidence>
<dbReference type="EMBL" id="JAUBDI010000002">
    <property type="protein sequence ID" value="MDW0112253.1"/>
    <property type="molecule type" value="Genomic_DNA"/>
</dbReference>
<accession>A0ABU4G7F8</accession>
<feature type="domain" description="YqgU-like 6-bladed beta-propeller" evidence="1">
    <location>
        <begin position="85"/>
        <end position="342"/>
    </location>
</feature>
<name>A0ABU4G7F8_9BACL</name>
<reference evidence="2 3" key="1">
    <citation type="submission" date="2023-06" db="EMBL/GenBank/DDBJ databases">
        <title>Sporosarcina sp. nov., isolated from Korean traditional fermented seafood 'Jeotgal'.</title>
        <authorList>
            <person name="Yang A.I."/>
            <person name="Shin N.-R."/>
        </authorList>
    </citation>
    <scope>NUCLEOTIDE SEQUENCE [LARGE SCALE GENOMIC DNA]</scope>
    <source>
        <strain evidence="2 3">KCTC13119</strain>
    </source>
</reference>
<organism evidence="2 3">
    <name type="scientific">Sporosarcina saromensis</name>
    <dbReference type="NCBI Taxonomy" id="359365"/>
    <lineage>
        <taxon>Bacteria</taxon>
        <taxon>Bacillati</taxon>
        <taxon>Bacillota</taxon>
        <taxon>Bacilli</taxon>
        <taxon>Bacillales</taxon>
        <taxon>Caryophanaceae</taxon>
        <taxon>Sporosarcina</taxon>
    </lineage>
</organism>
<dbReference type="RefSeq" id="WP_317942146.1">
    <property type="nucleotide sequence ID" value="NZ_JAUBDI010000002.1"/>
</dbReference>
<dbReference type="SUPFAM" id="SSF69322">
    <property type="entry name" value="Tricorn protease domain 2"/>
    <property type="match status" value="1"/>
</dbReference>
<dbReference type="Pfam" id="PF21101">
    <property type="entry name" value="YqgU"/>
    <property type="match status" value="1"/>
</dbReference>
<evidence type="ECO:0000259" key="1">
    <source>
        <dbReference type="Pfam" id="PF21101"/>
    </source>
</evidence>
<dbReference type="Proteomes" id="UP001282284">
    <property type="component" value="Unassembled WGS sequence"/>
</dbReference>
<keyword evidence="3" id="KW-1185">Reference proteome</keyword>
<dbReference type="PROSITE" id="PS51257">
    <property type="entry name" value="PROKAR_LIPOPROTEIN"/>
    <property type="match status" value="1"/>
</dbReference>
<dbReference type="InterPro" id="IPR048421">
    <property type="entry name" value="YqgU_beta-prop"/>
</dbReference>
<protein>
    <recommendedName>
        <fullName evidence="1">YqgU-like 6-bladed beta-propeller domain-containing protein</fullName>
    </recommendedName>
</protein>
<sequence length="366" mass="42377">MKQYASICFLLCVLLAGCSKTTDNLDEKLTEDEKIEQDKEIINEVAEQRLQADPSVFHFIADWLTDTEILYVEKNEGKYEVKSFNIESGQRKVIFEDDAFVINVWVHPSQEYLLIHTSDQYDAAIVKMLSLDGRVLHEIEIASTELEVQWNSIDPQKILFTAFHEDWSFDIFAFDGHLEDLKIVNVEDPFPKWFGEKHIVAAKLNDHPLDGARVERVHVETGEREMLSENHIVYMDTFKDSILFVEAPVDGFYTYKLQSANRTDFTEWKMPAVSNYSEWVVPEIEWINETTVVLTGSEKEGQLDDLAGQYSLYLITEGQLQKKLHDLDNAPLKCSPSGNKCLIDHTSEELVDMETSKRYRWIEFTK</sequence>
<evidence type="ECO:0000313" key="3">
    <source>
        <dbReference type="Proteomes" id="UP001282284"/>
    </source>
</evidence>
<comment type="caution">
    <text evidence="2">The sequence shown here is derived from an EMBL/GenBank/DDBJ whole genome shotgun (WGS) entry which is preliminary data.</text>
</comment>
<proteinExistence type="predicted"/>
<gene>
    <name evidence="2" type="ORF">QT711_03585</name>
</gene>